<dbReference type="Proteomes" id="UP000295830">
    <property type="component" value="Unassembled WGS sequence"/>
</dbReference>
<dbReference type="InterPro" id="IPR050397">
    <property type="entry name" value="Env_Response_Regulators"/>
</dbReference>
<reference evidence="2 3" key="1">
    <citation type="submission" date="2019-03" db="EMBL/GenBank/DDBJ databases">
        <title>Genomic Encyclopedia of Type Strains, Phase IV (KMG-IV): sequencing the most valuable type-strain genomes for metagenomic binning, comparative biology and taxonomic classification.</title>
        <authorList>
            <person name="Goeker M."/>
        </authorList>
    </citation>
    <scope>NUCLEOTIDE SEQUENCE [LARGE SCALE GENOMIC DNA]</scope>
    <source>
        <strain evidence="2 3">DSM 15505</strain>
    </source>
</reference>
<dbReference type="SMART" id="SM00100">
    <property type="entry name" value="cNMP"/>
    <property type="match status" value="1"/>
</dbReference>
<accession>A0A4V6Q2P9</accession>
<dbReference type="AlphaFoldDB" id="A0A4V6Q2P9"/>
<protein>
    <recommendedName>
        <fullName evidence="1">Cyclic nucleotide-binding domain-containing protein</fullName>
    </recommendedName>
</protein>
<dbReference type="InterPro" id="IPR018490">
    <property type="entry name" value="cNMP-bd_dom_sf"/>
</dbReference>
<dbReference type="GO" id="GO:0005829">
    <property type="term" value="C:cytosol"/>
    <property type="evidence" value="ECO:0007669"/>
    <property type="project" value="TreeGrafter"/>
</dbReference>
<dbReference type="CDD" id="cd00038">
    <property type="entry name" value="CAP_ED"/>
    <property type="match status" value="1"/>
</dbReference>
<proteinExistence type="predicted"/>
<sequence length="266" mass="28801">MYIPGDQPDALDTLLDYYHGLCESAPKLPEGIGLPLLPGKNVEGLAAGCTLQVQEGVVDLVYEGRIAIILQPGDLFTIPDHTAWPITMRSEESGALRLITPNEMKRAHESPDWAWFHTRLLTAQNQALTLAFAASNRHGIRPTAGFRRLKAGAVIIREATASDEVFTLMRGSARVEVAGHSVGRVDEGEIFGVLSALTKGSHTATVIAETNVTLMSVPSDEFISLVQAQPETFMRLLRTLSRHIDELNHQLVGALNHKPGTGAGRA</sequence>
<dbReference type="EMBL" id="SOAX01000001">
    <property type="protein sequence ID" value="TDT44598.1"/>
    <property type="molecule type" value="Genomic_DNA"/>
</dbReference>
<dbReference type="PANTHER" id="PTHR24567">
    <property type="entry name" value="CRP FAMILY TRANSCRIPTIONAL REGULATORY PROTEIN"/>
    <property type="match status" value="1"/>
</dbReference>
<evidence type="ECO:0000259" key="1">
    <source>
        <dbReference type="PROSITE" id="PS50042"/>
    </source>
</evidence>
<keyword evidence="3" id="KW-1185">Reference proteome</keyword>
<dbReference type="InterPro" id="IPR000595">
    <property type="entry name" value="cNMP-bd_dom"/>
</dbReference>
<feature type="domain" description="Cyclic nucleotide-binding" evidence="1">
    <location>
        <begin position="146"/>
        <end position="243"/>
    </location>
</feature>
<dbReference type="Gene3D" id="2.60.120.10">
    <property type="entry name" value="Jelly Rolls"/>
    <property type="match status" value="1"/>
</dbReference>
<dbReference type="RefSeq" id="WP_133734967.1">
    <property type="nucleotide sequence ID" value="NZ_SOAX01000001.1"/>
</dbReference>
<name>A0A4V6Q2P9_9GAMM</name>
<dbReference type="Pfam" id="PF00027">
    <property type="entry name" value="cNMP_binding"/>
    <property type="match status" value="1"/>
</dbReference>
<dbReference type="SUPFAM" id="SSF51182">
    <property type="entry name" value="RmlC-like cupins"/>
    <property type="match status" value="1"/>
</dbReference>
<organism evidence="2 3">
    <name type="scientific">Halospina denitrificans</name>
    <dbReference type="NCBI Taxonomy" id="332522"/>
    <lineage>
        <taxon>Bacteria</taxon>
        <taxon>Pseudomonadati</taxon>
        <taxon>Pseudomonadota</taxon>
        <taxon>Gammaproteobacteria</taxon>
        <taxon>Halospina</taxon>
    </lineage>
</organism>
<dbReference type="InterPro" id="IPR011051">
    <property type="entry name" value="RmlC_Cupin_sf"/>
</dbReference>
<dbReference type="InterPro" id="IPR014710">
    <property type="entry name" value="RmlC-like_jellyroll"/>
</dbReference>
<dbReference type="OrthoDB" id="6978933at2"/>
<comment type="caution">
    <text evidence="2">The sequence shown here is derived from an EMBL/GenBank/DDBJ whole genome shotgun (WGS) entry which is preliminary data.</text>
</comment>
<dbReference type="PANTHER" id="PTHR24567:SF74">
    <property type="entry name" value="HTH-TYPE TRANSCRIPTIONAL REGULATOR ARCR"/>
    <property type="match status" value="1"/>
</dbReference>
<evidence type="ECO:0000313" key="3">
    <source>
        <dbReference type="Proteomes" id="UP000295830"/>
    </source>
</evidence>
<dbReference type="GO" id="GO:0003700">
    <property type="term" value="F:DNA-binding transcription factor activity"/>
    <property type="evidence" value="ECO:0007669"/>
    <property type="project" value="TreeGrafter"/>
</dbReference>
<gene>
    <name evidence="2" type="ORF">DES49_0711</name>
</gene>
<evidence type="ECO:0000313" key="2">
    <source>
        <dbReference type="EMBL" id="TDT44598.1"/>
    </source>
</evidence>
<dbReference type="PROSITE" id="PS50042">
    <property type="entry name" value="CNMP_BINDING_3"/>
    <property type="match status" value="1"/>
</dbReference>
<dbReference type="SUPFAM" id="SSF51206">
    <property type="entry name" value="cAMP-binding domain-like"/>
    <property type="match status" value="1"/>
</dbReference>